<dbReference type="AlphaFoldDB" id="A0AAD5RD79"/>
<keyword evidence="1" id="KW-1133">Transmembrane helix</keyword>
<comment type="caution">
    <text evidence="2">The sequence shown here is derived from an EMBL/GenBank/DDBJ whole genome shotgun (WGS) entry which is preliminary data.</text>
</comment>
<evidence type="ECO:0000256" key="1">
    <source>
        <dbReference type="SAM" id="Phobius"/>
    </source>
</evidence>
<keyword evidence="3" id="KW-1185">Reference proteome</keyword>
<keyword evidence="1" id="KW-0812">Transmembrane</keyword>
<protein>
    <submittedName>
        <fullName evidence="2">Uncharacterized protein</fullName>
    </submittedName>
</protein>
<name>A0AAD5RD79_PARTN</name>
<dbReference type="EMBL" id="JAHQIW010007421">
    <property type="protein sequence ID" value="KAJ1374263.1"/>
    <property type="molecule type" value="Genomic_DNA"/>
</dbReference>
<evidence type="ECO:0000313" key="2">
    <source>
        <dbReference type="EMBL" id="KAJ1374263.1"/>
    </source>
</evidence>
<evidence type="ECO:0000313" key="3">
    <source>
        <dbReference type="Proteomes" id="UP001196413"/>
    </source>
</evidence>
<accession>A0AAD5RD79</accession>
<reference evidence="2" key="1">
    <citation type="submission" date="2021-06" db="EMBL/GenBank/DDBJ databases">
        <title>Parelaphostrongylus tenuis whole genome reference sequence.</title>
        <authorList>
            <person name="Garwood T.J."/>
            <person name="Larsen P.A."/>
            <person name="Fountain-Jones N.M."/>
            <person name="Garbe J.R."/>
            <person name="Macchietto M.G."/>
            <person name="Kania S.A."/>
            <person name="Gerhold R.W."/>
            <person name="Richards J.E."/>
            <person name="Wolf T.M."/>
        </authorList>
    </citation>
    <scope>NUCLEOTIDE SEQUENCE</scope>
    <source>
        <strain evidence="2">MNPRO001-30</strain>
        <tissue evidence="2">Meninges</tissue>
    </source>
</reference>
<proteinExistence type="predicted"/>
<dbReference type="Proteomes" id="UP001196413">
    <property type="component" value="Unassembled WGS sequence"/>
</dbReference>
<keyword evidence="1" id="KW-0472">Membrane</keyword>
<feature type="transmembrane region" description="Helical" evidence="1">
    <location>
        <begin position="20"/>
        <end position="42"/>
    </location>
</feature>
<organism evidence="2 3">
    <name type="scientific">Parelaphostrongylus tenuis</name>
    <name type="common">Meningeal worm</name>
    <dbReference type="NCBI Taxonomy" id="148309"/>
    <lineage>
        <taxon>Eukaryota</taxon>
        <taxon>Metazoa</taxon>
        <taxon>Ecdysozoa</taxon>
        <taxon>Nematoda</taxon>
        <taxon>Chromadorea</taxon>
        <taxon>Rhabditida</taxon>
        <taxon>Rhabditina</taxon>
        <taxon>Rhabditomorpha</taxon>
        <taxon>Strongyloidea</taxon>
        <taxon>Metastrongylidae</taxon>
        <taxon>Parelaphostrongylus</taxon>
    </lineage>
</organism>
<gene>
    <name evidence="2" type="ORF">KIN20_036915</name>
</gene>
<sequence>MGQPYSWQIDETNCTVSATRIYLFSRTTTYTFSCVALLHLIIHHIRLGRFRDAARYDNMKSNTGNLLRND</sequence>